<sequence>MKYICIITLLVLCLILLLLTGCITNTVTPEIDNGNLENQTVEEPATAKVDTTKPVITGSRAPLPNSFGWNNSDVTVSFSCIDVGPVQSGIDINTVTGKTLTTEGKDQSVTNTGECIDAAGNVADPVTVSNINIDKTPPVVIITLPKNGKYKLNESVTGTWSAIDSLSGVKDSKAPKKFNIDTKKKGWKNFTLPPGLAEDEAGNT</sequence>
<evidence type="ECO:0000313" key="1">
    <source>
        <dbReference type="EMBL" id="GAF80625.1"/>
    </source>
</evidence>
<reference evidence="1" key="1">
    <citation type="journal article" date="2014" name="Front. Microbiol.">
        <title>High frequency of phylogenetically diverse reductive dehalogenase-homologous genes in deep subseafloor sedimentary metagenomes.</title>
        <authorList>
            <person name="Kawai M."/>
            <person name="Futagami T."/>
            <person name="Toyoda A."/>
            <person name="Takaki Y."/>
            <person name="Nishi S."/>
            <person name="Hori S."/>
            <person name="Arai W."/>
            <person name="Tsubouchi T."/>
            <person name="Morono Y."/>
            <person name="Uchiyama I."/>
            <person name="Ito T."/>
            <person name="Fujiyama A."/>
            <person name="Inagaki F."/>
            <person name="Takami H."/>
        </authorList>
    </citation>
    <scope>NUCLEOTIDE SEQUENCE</scope>
    <source>
        <strain evidence="1">Expedition CK06-06</strain>
    </source>
</reference>
<dbReference type="PROSITE" id="PS51257">
    <property type="entry name" value="PROKAR_LIPOPROTEIN"/>
    <property type="match status" value="1"/>
</dbReference>
<gene>
    <name evidence="1" type="ORF">S01H1_18446</name>
</gene>
<name>X0TWX4_9ZZZZ</name>
<comment type="caution">
    <text evidence="1">The sequence shown here is derived from an EMBL/GenBank/DDBJ whole genome shotgun (WGS) entry which is preliminary data.</text>
</comment>
<protein>
    <submittedName>
        <fullName evidence="1">Uncharacterized protein</fullName>
    </submittedName>
</protein>
<feature type="non-terminal residue" evidence="1">
    <location>
        <position position="204"/>
    </location>
</feature>
<accession>X0TWX4</accession>
<organism evidence="1">
    <name type="scientific">marine sediment metagenome</name>
    <dbReference type="NCBI Taxonomy" id="412755"/>
    <lineage>
        <taxon>unclassified sequences</taxon>
        <taxon>metagenomes</taxon>
        <taxon>ecological metagenomes</taxon>
    </lineage>
</organism>
<dbReference type="AlphaFoldDB" id="X0TWX4"/>
<dbReference type="EMBL" id="BARS01009862">
    <property type="protein sequence ID" value="GAF80625.1"/>
    <property type="molecule type" value="Genomic_DNA"/>
</dbReference>
<proteinExistence type="predicted"/>